<evidence type="ECO:0000313" key="2">
    <source>
        <dbReference type="Proteomes" id="UP001382455"/>
    </source>
</evidence>
<gene>
    <name evidence="1" type="ORF">WAE96_02180</name>
</gene>
<dbReference type="EMBL" id="JBAWKS010000001">
    <property type="protein sequence ID" value="MEI4548511.1"/>
    <property type="molecule type" value="Genomic_DNA"/>
</dbReference>
<proteinExistence type="predicted"/>
<dbReference type="Pfam" id="PF11042">
    <property type="entry name" value="DUF2750"/>
    <property type="match status" value="1"/>
</dbReference>
<reference evidence="1 2" key="1">
    <citation type="submission" date="2023-12" db="EMBL/GenBank/DDBJ databases">
        <title>Friends and Foes: Symbiotic and Algicidal bacterial influence on Karenia brevis blooms.</title>
        <authorList>
            <person name="Fei C."/>
            <person name="Mohamed A.R."/>
            <person name="Booker A."/>
            <person name="Arshad M."/>
            <person name="Klass S."/>
            <person name="Ahn S."/>
            <person name="Gilbert P.M."/>
            <person name="Heil C.A."/>
            <person name="Martinez J.M."/>
            <person name="Amin S.A."/>
        </authorList>
    </citation>
    <scope>NUCLEOTIDE SEQUENCE [LARGE SCALE GENOMIC DNA]</scope>
    <source>
        <strain evidence="1 2">CE15</strain>
    </source>
</reference>
<organism evidence="1 2">
    <name type="scientific">Pseudoalteromonas spongiae</name>
    <dbReference type="NCBI Taxonomy" id="298657"/>
    <lineage>
        <taxon>Bacteria</taxon>
        <taxon>Pseudomonadati</taxon>
        <taxon>Pseudomonadota</taxon>
        <taxon>Gammaproteobacteria</taxon>
        <taxon>Alteromonadales</taxon>
        <taxon>Pseudoalteromonadaceae</taxon>
        <taxon>Pseudoalteromonas</taxon>
    </lineage>
</organism>
<comment type="caution">
    <text evidence="1">The sequence shown here is derived from an EMBL/GenBank/DDBJ whole genome shotgun (WGS) entry which is preliminary data.</text>
</comment>
<keyword evidence="2" id="KW-1185">Reference proteome</keyword>
<evidence type="ECO:0000313" key="1">
    <source>
        <dbReference type="EMBL" id="MEI4548511.1"/>
    </source>
</evidence>
<name>A0ABU8ENL9_9GAMM</name>
<dbReference type="Proteomes" id="UP001382455">
    <property type="component" value="Unassembled WGS sequence"/>
</dbReference>
<dbReference type="RefSeq" id="WP_336434455.1">
    <property type="nucleotide sequence ID" value="NZ_JBAWKS010000001.1"/>
</dbReference>
<protein>
    <submittedName>
        <fullName evidence="1">DUF2750 domain-containing protein</fullName>
    </submittedName>
</protein>
<dbReference type="InterPro" id="IPR021284">
    <property type="entry name" value="DUF2750"/>
</dbReference>
<accession>A0ABU8ENL9</accession>
<sequence>MSEHLERIDDFVNQLKQSQQAFVLSSESGLLIAQSEFNDERDTLLIWSSSEMAQQQCRGEWQHFNVIEINFDDVLDLLPHLKEDELLIGLDLSDEQIAIELEADSLLEALSND</sequence>